<evidence type="ECO:0000256" key="7">
    <source>
        <dbReference type="ARBA" id="ARBA00022679"/>
    </source>
</evidence>
<dbReference type="Pfam" id="PF23598">
    <property type="entry name" value="LRR_14"/>
    <property type="match status" value="1"/>
</dbReference>
<proteinExistence type="predicted"/>
<sequence length="853" mass="94948">SNEFSGNLPDFSPEFTSLFSLDFSSNNFSGKIPRSFRYLSSVTVLRLFSNYLTGPAFPEFITNLTRLTHYELGYNLFDPSEIPTTIEKLSILEVVWLTESNLTGKIPESLCTLQSLKSFDVATNSLSGEIPKCIGNLTNLWELELFDNKFSGELPENLGKLKNLYLFDASQNNLTGMLPESLAALQLGSLNLNDNLLRGNIPAILAENKNLYQLKLFNNSFSGELPANLGSKSILNEFDVSTNNFSGEFPTTLCSGKQLWQIITFNNRFSSKFPEIYGNCSSLSYVRISNSNFSGEFPQNFWNLPHLDTADLQDNHFEGTLPPIISNSFNLSRLLISGNNFSGNLPSEICGLKKLIELYLGENRFTGELPSCITELKGLQKLELQGNMFSGEFPMNVSSWVQLTDLNVSRNRFSGEIPSQLGELPVLNYLDLSDNLFSGEIPEELTKLKLNEFNLSNNQLEGQVPPGFNNKYCVDGLSGNPRLCSSNLKSFPSCPKPIPVSFLVSFLSVLGFVLMSSISLLCITKVQTDGEFKKRRHPFKMVSFQRGGFSEQEIFSRLTEENVIGSGGSGRVYRVTLNSGHVIAVKKLWGGEDKNMDMGLLFKSEVETLGSVRHGNIVKLLFSCIGEGFRALGYEYMENGSLGDVLHGEKGGEILDWSRRFAIALGAAQGLAYLHHDCVPAIIHRDVKSNNILLDDKFLPRIADFGLAKPMIKPRGMEDGESAEAMSRIAGSYGYIAPEYGYTLKVTEKSDVYSFGVVLIELVTGKRPNDASFGENMDIVKWMTEVVLQSHEFDQAKQLIDPRMYPDTCNYKQIKKVIEIAILCTSASPANRPTMRRVVDMLKDQVTLTVDTK</sequence>
<dbReference type="GO" id="GO:0005524">
    <property type="term" value="F:ATP binding"/>
    <property type="evidence" value="ECO:0007669"/>
    <property type="project" value="UniProtKB-UniRule"/>
</dbReference>
<organism evidence="21 22">
    <name type="scientific">Chenopodium quinoa</name>
    <name type="common">Quinoa</name>
    <dbReference type="NCBI Taxonomy" id="63459"/>
    <lineage>
        <taxon>Eukaryota</taxon>
        <taxon>Viridiplantae</taxon>
        <taxon>Streptophyta</taxon>
        <taxon>Embryophyta</taxon>
        <taxon>Tracheophyta</taxon>
        <taxon>Spermatophyta</taxon>
        <taxon>Magnoliopsida</taxon>
        <taxon>eudicotyledons</taxon>
        <taxon>Gunneridae</taxon>
        <taxon>Pentapetalae</taxon>
        <taxon>Caryophyllales</taxon>
        <taxon>Chenopodiaceae</taxon>
        <taxon>Chenopodioideae</taxon>
        <taxon>Atripliceae</taxon>
        <taxon>Chenopodium</taxon>
    </lineage>
</organism>
<evidence type="ECO:0000256" key="9">
    <source>
        <dbReference type="ARBA" id="ARBA00022729"/>
    </source>
</evidence>
<keyword evidence="6" id="KW-0433">Leucine-rich repeat</keyword>
<evidence type="ECO:0000256" key="4">
    <source>
        <dbReference type="ARBA" id="ARBA00022527"/>
    </source>
</evidence>
<dbReference type="SUPFAM" id="SSF52058">
    <property type="entry name" value="L domain-like"/>
    <property type="match status" value="3"/>
</dbReference>
<dbReference type="AlphaFoldDB" id="A0A803KVT2"/>
<comment type="catalytic activity">
    <reaction evidence="18">
        <text>L-seryl-[protein] + ATP = O-phospho-L-seryl-[protein] + ADP + H(+)</text>
        <dbReference type="Rhea" id="RHEA:17989"/>
        <dbReference type="Rhea" id="RHEA-COMP:9863"/>
        <dbReference type="Rhea" id="RHEA-COMP:11604"/>
        <dbReference type="ChEBI" id="CHEBI:15378"/>
        <dbReference type="ChEBI" id="CHEBI:29999"/>
        <dbReference type="ChEBI" id="CHEBI:30616"/>
        <dbReference type="ChEBI" id="CHEBI:83421"/>
        <dbReference type="ChEBI" id="CHEBI:456216"/>
        <dbReference type="EC" id="2.7.11.1"/>
    </reaction>
</comment>
<evidence type="ECO:0000256" key="5">
    <source>
        <dbReference type="ARBA" id="ARBA00022553"/>
    </source>
</evidence>
<keyword evidence="10" id="KW-0677">Repeat</keyword>
<reference evidence="21" key="2">
    <citation type="submission" date="2021-03" db="UniProtKB">
        <authorList>
            <consortium name="EnsemblPlants"/>
        </authorList>
    </citation>
    <scope>IDENTIFICATION</scope>
</reference>
<dbReference type="FunFam" id="3.80.10.10:FF:000233">
    <property type="entry name" value="Leucine-rich repeat receptor-like protein kinase TDR"/>
    <property type="match status" value="1"/>
</dbReference>
<dbReference type="EnsemblPlants" id="AUR62003140-RA">
    <property type="protein sequence ID" value="AUR62003140-RA:cds"/>
    <property type="gene ID" value="AUR62003140"/>
</dbReference>
<dbReference type="GO" id="GO:0051707">
    <property type="term" value="P:response to other organism"/>
    <property type="evidence" value="ECO:0007669"/>
    <property type="project" value="UniProtKB-ARBA"/>
</dbReference>
<evidence type="ECO:0000256" key="14">
    <source>
        <dbReference type="ARBA" id="ARBA00022989"/>
    </source>
</evidence>
<keyword evidence="4" id="KW-0723">Serine/threonine-protein kinase</keyword>
<keyword evidence="3" id="KW-1003">Cell membrane</keyword>
<evidence type="ECO:0000256" key="17">
    <source>
        <dbReference type="ARBA" id="ARBA00047899"/>
    </source>
</evidence>
<keyword evidence="11 19" id="KW-0547">Nucleotide-binding</keyword>
<comment type="catalytic activity">
    <reaction evidence="17">
        <text>L-threonyl-[protein] + ATP = O-phospho-L-threonyl-[protein] + ADP + H(+)</text>
        <dbReference type="Rhea" id="RHEA:46608"/>
        <dbReference type="Rhea" id="RHEA-COMP:11060"/>
        <dbReference type="Rhea" id="RHEA-COMP:11605"/>
        <dbReference type="ChEBI" id="CHEBI:15378"/>
        <dbReference type="ChEBI" id="CHEBI:30013"/>
        <dbReference type="ChEBI" id="CHEBI:30616"/>
        <dbReference type="ChEBI" id="CHEBI:61977"/>
        <dbReference type="ChEBI" id="CHEBI:456216"/>
        <dbReference type="EC" id="2.7.11.1"/>
    </reaction>
</comment>
<keyword evidence="12" id="KW-0418">Kinase</keyword>
<dbReference type="PANTHER" id="PTHR48056:SF35">
    <property type="entry name" value="LRR RECEPTOR-LIKE SERINE_THREONINE-PROTEIN KINASE HSL2"/>
    <property type="match status" value="1"/>
</dbReference>
<name>A0A803KVT2_CHEQI</name>
<dbReference type="OMA" id="PPYLCYR"/>
<evidence type="ECO:0000256" key="13">
    <source>
        <dbReference type="ARBA" id="ARBA00022840"/>
    </source>
</evidence>
<dbReference type="GO" id="GO:0006952">
    <property type="term" value="P:defense response"/>
    <property type="evidence" value="ECO:0007669"/>
    <property type="project" value="UniProtKB-ARBA"/>
</dbReference>
<feature type="binding site" evidence="19">
    <location>
        <position position="587"/>
    </location>
    <ligand>
        <name>ATP</name>
        <dbReference type="ChEBI" id="CHEBI:30616"/>
    </ligand>
</feature>
<dbReference type="FunFam" id="3.80.10.10:FF:000453">
    <property type="entry name" value="Leucine-rich receptor-like protein kinase family protein"/>
    <property type="match status" value="1"/>
</dbReference>
<keyword evidence="13 19" id="KW-0067">ATP-binding</keyword>
<dbReference type="InterPro" id="IPR001611">
    <property type="entry name" value="Leu-rich_rpt"/>
</dbReference>
<dbReference type="SUPFAM" id="SSF56112">
    <property type="entry name" value="Protein kinase-like (PK-like)"/>
    <property type="match status" value="1"/>
</dbReference>
<dbReference type="PROSITE" id="PS50011">
    <property type="entry name" value="PROTEIN_KINASE_DOM"/>
    <property type="match status" value="1"/>
</dbReference>
<dbReference type="Gene3D" id="3.80.10.10">
    <property type="entry name" value="Ribonuclease Inhibitor"/>
    <property type="match status" value="3"/>
</dbReference>
<evidence type="ECO:0000256" key="2">
    <source>
        <dbReference type="ARBA" id="ARBA00012513"/>
    </source>
</evidence>
<keyword evidence="14" id="KW-1133">Transmembrane helix</keyword>
<dbReference type="Gene3D" id="3.30.200.20">
    <property type="entry name" value="Phosphorylase Kinase, domain 1"/>
    <property type="match status" value="1"/>
</dbReference>
<evidence type="ECO:0000259" key="20">
    <source>
        <dbReference type="PROSITE" id="PS50011"/>
    </source>
</evidence>
<keyword evidence="8" id="KW-0812">Transmembrane</keyword>
<protein>
    <recommendedName>
        <fullName evidence="2">non-specific serine/threonine protein kinase</fullName>
        <ecNumber evidence="2">2.7.11.1</ecNumber>
    </recommendedName>
</protein>
<dbReference type="InterPro" id="IPR055414">
    <property type="entry name" value="LRR_R13L4/SHOC2-like"/>
</dbReference>
<dbReference type="EC" id="2.7.11.1" evidence="2"/>
<dbReference type="PROSITE" id="PS00107">
    <property type="entry name" value="PROTEIN_KINASE_ATP"/>
    <property type="match status" value="1"/>
</dbReference>
<evidence type="ECO:0000256" key="12">
    <source>
        <dbReference type="ARBA" id="ARBA00022777"/>
    </source>
</evidence>
<keyword evidence="22" id="KW-1185">Reference proteome</keyword>
<evidence type="ECO:0000256" key="1">
    <source>
        <dbReference type="ARBA" id="ARBA00004162"/>
    </source>
</evidence>
<evidence type="ECO:0000256" key="11">
    <source>
        <dbReference type="ARBA" id="ARBA00022741"/>
    </source>
</evidence>
<keyword evidence="16" id="KW-0325">Glycoprotein</keyword>
<dbReference type="Gene3D" id="1.10.510.10">
    <property type="entry name" value="Transferase(Phosphotransferase) domain 1"/>
    <property type="match status" value="1"/>
</dbReference>
<evidence type="ECO:0000256" key="8">
    <source>
        <dbReference type="ARBA" id="ARBA00022692"/>
    </source>
</evidence>
<dbReference type="InterPro" id="IPR008271">
    <property type="entry name" value="Ser/Thr_kinase_AS"/>
</dbReference>
<evidence type="ECO:0000256" key="3">
    <source>
        <dbReference type="ARBA" id="ARBA00022475"/>
    </source>
</evidence>
<dbReference type="SMART" id="SM00220">
    <property type="entry name" value="S_TKc"/>
    <property type="match status" value="1"/>
</dbReference>
<dbReference type="PANTHER" id="PTHR48056">
    <property type="entry name" value="LRR RECEPTOR-LIKE SERINE/THREONINE-PROTEIN KINASE-RELATED"/>
    <property type="match status" value="1"/>
</dbReference>
<dbReference type="Pfam" id="PF00560">
    <property type="entry name" value="LRR_1"/>
    <property type="match status" value="6"/>
</dbReference>
<evidence type="ECO:0000256" key="15">
    <source>
        <dbReference type="ARBA" id="ARBA00023136"/>
    </source>
</evidence>
<dbReference type="Gramene" id="AUR62003140-RA">
    <property type="protein sequence ID" value="AUR62003140-RA:cds"/>
    <property type="gene ID" value="AUR62003140"/>
</dbReference>
<dbReference type="GO" id="GO:0033612">
    <property type="term" value="F:receptor serine/threonine kinase binding"/>
    <property type="evidence" value="ECO:0007669"/>
    <property type="project" value="TreeGrafter"/>
</dbReference>
<evidence type="ECO:0000256" key="6">
    <source>
        <dbReference type="ARBA" id="ARBA00022614"/>
    </source>
</evidence>
<keyword evidence="7" id="KW-0808">Transferase</keyword>
<evidence type="ECO:0000256" key="16">
    <source>
        <dbReference type="ARBA" id="ARBA00023180"/>
    </source>
</evidence>
<dbReference type="GO" id="GO:0009791">
    <property type="term" value="P:post-embryonic development"/>
    <property type="evidence" value="ECO:0007669"/>
    <property type="project" value="UniProtKB-ARBA"/>
</dbReference>
<reference evidence="21" key="1">
    <citation type="journal article" date="2017" name="Nature">
        <title>The genome of Chenopodium quinoa.</title>
        <authorList>
            <person name="Jarvis D.E."/>
            <person name="Ho Y.S."/>
            <person name="Lightfoot D.J."/>
            <person name="Schmoeckel S.M."/>
            <person name="Li B."/>
            <person name="Borm T.J.A."/>
            <person name="Ohyanagi H."/>
            <person name="Mineta K."/>
            <person name="Michell C.T."/>
            <person name="Saber N."/>
            <person name="Kharbatia N.M."/>
            <person name="Rupper R.R."/>
            <person name="Sharp A.R."/>
            <person name="Dally N."/>
            <person name="Boughton B.A."/>
            <person name="Woo Y.H."/>
            <person name="Gao G."/>
            <person name="Schijlen E.G.W.M."/>
            <person name="Guo X."/>
            <person name="Momin A.A."/>
            <person name="Negrao S."/>
            <person name="Al-Babili S."/>
            <person name="Gehring C."/>
            <person name="Roessner U."/>
            <person name="Jung C."/>
            <person name="Murphy K."/>
            <person name="Arold S.T."/>
            <person name="Gojobori T."/>
            <person name="van der Linden C.G."/>
            <person name="van Loo E.N."/>
            <person name="Jellen E.N."/>
            <person name="Maughan P.J."/>
            <person name="Tester M."/>
        </authorList>
    </citation>
    <scope>NUCLEOTIDE SEQUENCE [LARGE SCALE GENOMIC DNA]</scope>
    <source>
        <strain evidence="21">cv. PI 614886</strain>
    </source>
</reference>
<dbReference type="FunFam" id="1.10.510.10:FF:000417">
    <property type="entry name" value="Leucine-rich repeat receptor-like protein kinase"/>
    <property type="match status" value="1"/>
</dbReference>
<dbReference type="InterPro" id="IPR000719">
    <property type="entry name" value="Prot_kinase_dom"/>
</dbReference>
<comment type="subcellular location">
    <subcellularLocation>
        <location evidence="1">Cell membrane</location>
        <topology evidence="1">Single-pass membrane protein</topology>
    </subcellularLocation>
</comment>
<dbReference type="Pfam" id="PF00069">
    <property type="entry name" value="Pkinase"/>
    <property type="match status" value="1"/>
</dbReference>
<accession>A0A803KVT2</accession>
<dbReference type="InterPro" id="IPR011009">
    <property type="entry name" value="Kinase-like_dom_sf"/>
</dbReference>
<dbReference type="Proteomes" id="UP000596660">
    <property type="component" value="Unplaced"/>
</dbReference>
<dbReference type="GO" id="GO:0005886">
    <property type="term" value="C:plasma membrane"/>
    <property type="evidence" value="ECO:0007669"/>
    <property type="project" value="UniProtKB-SubCell"/>
</dbReference>
<evidence type="ECO:0000256" key="10">
    <source>
        <dbReference type="ARBA" id="ARBA00022737"/>
    </source>
</evidence>
<dbReference type="PROSITE" id="PS00108">
    <property type="entry name" value="PROTEIN_KINASE_ST"/>
    <property type="match status" value="1"/>
</dbReference>
<keyword evidence="9" id="KW-0732">Signal</keyword>
<dbReference type="InterPro" id="IPR032675">
    <property type="entry name" value="LRR_dom_sf"/>
</dbReference>
<dbReference type="InterPro" id="IPR050647">
    <property type="entry name" value="Plant_LRR-RLKs"/>
</dbReference>
<evidence type="ECO:0000313" key="22">
    <source>
        <dbReference type="Proteomes" id="UP000596660"/>
    </source>
</evidence>
<dbReference type="InterPro" id="IPR017441">
    <property type="entry name" value="Protein_kinase_ATP_BS"/>
</dbReference>
<feature type="domain" description="Protein kinase" evidence="20">
    <location>
        <begin position="558"/>
        <end position="848"/>
    </location>
</feature>
<keyword evidence="15" id="KW-0472">Membrane</keyword>
<evidence type="ECO:0000256" key="19">
    <source>
        <dbReference type="PROSITE-ProRule" id="PRU10141"/>
    </source>
</evidence>
<evidence type="ECO:0000313" key="21">
    <source>
        <dbReference type="EnsemblPlants" id="AUR62003140-RA:cds"/>
    </source>
</evidence>
<dbReference type="GO" id="GO:0004674">
    <property type="term" value="F:protein serine/threonine kinase activity"/>
    <property type="evidence" value="ECO:0007669"/>
    <property type="project" value="UniProtKB-KW"/>
</dbReference>
<evidence type="ECO:0000256" key="18">
    <source>
        <dbReference type="ARBA" id="ARBA00048679"/>
    </source>
</evidence>
<keyword evidence="5" id="KW-0597">Phosphoprotein</keyword>